<dbReference type="AlphaFoldDB" id="A0A8H7RZU3"/>
<dbReference type="PANTHER" id="PTHR28080:SF1">
    <property type="entry name" value="PEROXISOMAL BIOGENESIS FACTOR 3"/>
    <property type="match status" value="1"/>
</dbReference>
<evidence type="ECO:0000313" key="2">
    <source>
        <dbReference type="EMBL" id="KAG2218833.1"/>
    </source>
</evidence>
<dbReference type="EMBL" id="JAEPRB010000208">
    <property type="protein sequence ID" value="KAG2218833.1"/>
    <property type="molecule type" value="Genomic_DNA"/>
</dbReference>
<dbReference type="Pfam" id="PF04882">
    <property type="entry name" value="Peroxin-3"/>
    <property type="match status" value="1"/>
</dbReference>
<comment type="caution">
    <text evidence="2">The sequence shown here is derived from an EMBL/GenBank/DDBJ whole genome shotgun (WGS) entry which is preliminary data.</text>
</comment>
<feature type="region of interest" description="Disordered" evidence="1">
    <location>
        <begin position="112"/>
        <end position="185"/>
    </location>
</feature>
<gene>
    <name evidence="2" type="ORF">INT45_007600</name>
</gene>
<reference evidence="2 3" key="1">
    <citation type="submission" date="2020-12" db="EMBL/GenBank/DDBJ databases">
        <title>Metabolic potential, ecology and presence of endohyphal bacteria is reflected in genomic diversity of Mucoromycotina.</title>
        <authorList>
            <person name="Muszewska A."/>
            <person name="Okrasinska A."/>
            <person name="Steczkiewicz K."/>
            <person name="Drgas O."/>
            <person name="Orlowska M."/>
            <person name="Perlinska-Lenart U."/>
            <person name="Aleksandrzak-Piekarczyk T."/>
            <person name="Szatraj K."/>
            <person name="Zielenkiewicz U."/>
            <person name="Pilsyk S."/>
            <person name="Malc E."/>
            <person name="Mieczkowski P."/>
            <person name="Kruszewska J.S."/>
            <person name="Biernat P."/>
            <person name="Pawlowska J."/>
        </authorList>
    </citation>
    <scope>NUCLEOTIDE SEQUENCE [LARGE SCALE GENOMIC DNA]</scope>
    <source>
        <strain evidence="2 3">CBS 142.35</strain>
    </source>
</reference>
<dbReference type="GO" id="GO:0005778">
    <property type="term" value="C:peroxisomal membrane"/>
    <property type="evidence" value="ECO:0007669"/>
    <property type="project" value="InterPro"/>
</dbReference>
<evidence type="ECO:0000313" key="3">
    <source>
        <dbReference type="Proteomes" id="UP000646827"/>
    </source>
</evidence>
<sequence length="504" mass="57739">MPFFQSVKDYTKRHRKGLFITAAIGGGSYLLGRYATGKLRDLQEKAMTERVAKENLKRRFQQNQNDCVFTVLSLLPTLSDQILVEMNIEAAWAKLQESRKLEKKEEQLKRQLEQQQKEKEEAEAKAKAAEEEGEEGEQRNEKEENDEKVQNDEDNNTKVQTNSPLTEEKPELENSVGSLGASTATLADSDDTQSKILEGILDKKAKYLLWEEIKASSFTRTYTSIYSVTLLTLLTHIQLNLLGRFTYVWSVSVLNRSEPTIRLQHADEEPEGGFLDPQTERMFLSASWWLLHRGWRKCAERVKEAVDEVVGSVSLKRIFKYEDAEEIVTKLRQRIEYEKDGTTPISFRTWMLPETDAEVQEFLLQTGFDADYLKNNDNENNNITLKRLLDETKDYIDSPDFFAVLQSCLDEVFAIFDHQAFGKALLPATATMDFSMAKIQEVNDDEPVDKVKKVTLANLLPAISRQAHLVIAGNEYLNAFAYIKELQAFSAMIYTQYGEEVSQN</sequence>
<organism evidence="2 3">
    <name type="scientific">Circinella minor</name>
    <dbReference type="NCBI Taxonomy" id="1195481"/>
    <lineage>
        <taxon>Eukaryota</taxon>
        <taxon>Fungi</taxon>
        <taxon>Fungi incertae sedis</taxon>
        <taxon>Mucoromycota</taxon>
        <taxon>Mucoromycotina</taxon>
        <taxon>Mucoromycetes</taxon>
        <taxon>Mucorales</taxon>
        <taxon>Lichtheimiaceae</taxon>
        <taxon>Circinella</taxon>
    </lineage>
</organism>
<dbReference type="GO" id="GO:0045046">
    <property type="term" value="P:protein import into peroxisome membrane"/>
    <property type="evidence" value="ECO:0007669"/>
    <property type="project" value="TreeGrafter"/>
</dbReference>
<dbReference type="PANTHER" id="PTHR28080">
    <property type="entry name" value="PEROXISOMAL BIOGENESIS FACTOR 3"/>
    <property type="match status" value="1"/>
</dbReference>
<evidence type="ECO:0008006" key="4">
    <source>
        <dbReference type="Google" id="ProtNLM"/>
    </source>
</evidence>
<protein>
    <recommendedName>
        <fullName evidence="4">Peroxin-3</fullName>
    </recommendedName>
</protein>
<proteinExistence type="predicted"/>
<name>A0A8H7RZU3_9FUNG</name>
<feature type="compositionally biased region" description="Basic and acidic residues" evidence="1">
    <location>
        <begin position="112"/>
        <end position="151"/>
    </location>
</feature>
<dbReference type="Proteomes" id="UP000646827">
    <property type="component" value="Unassembled WGS sequence"/>
</dbReference>
<dbReference type="GO" id="GO:0030674">
    <property type="term" value="F:protein-macromolecule adaptor activity"/>
    <property type="evidence" value="ECO:0007669"/>
    <property type="project" value="TreeGrafter"/>
</dbReference>
<accession>A0A8H7RZU3</accession>
<dbReference type="InterPro" id="IPR006966">
    <property type="entry name" value="Peroxin-3"/>
</dbReference>
<feature type="compositionally biased region" description="Polar residues" evidence="1">
    <location>
        <begin position="175"/>
        <end position="185"/>
    </location>
</feature>
<dbReference type="OrthoDB" id="45930at2759"/>
<evidence type="ECO:0000256" key="1">
    <source>
        <dbReference type="SAM" id="MobiDB-lite"/>
    </source>
</evidence>
<keyword evidence="3" id="KW-1185">Reference proteome</keyword>